<evidence type="ECO:0000256" key="4">
    <source>
        <dbReference type="ARBA" id="ARBA00023125"/>
    </source>
</evidence>
<keyword evidence="5 8" id="KW-0804">Transcription</keyword>
<feature type="compositionally biased region" description="Basic and acidic residues" evidence="9">
    <location>
        <begin position="356"/>
        <end position="369"/>
    </location>
</feature>
<keyword evidence="6 8" id="KW-0539">Nucleus</keyword>
<evidence type="ECO:0000256" key="1">
    <source>
        <dbReference type="ARBA" id="ARBA00004123"/>
    </source>
</evidence>
<keyword evidence="3 8" id="KW-0805">Transcription regulation</keyword>
<sequence length="490" mass="56340">MSGPSASSQQGTVQEYVVKAPKSTKKKFNMMRFHAALGIDFKTWTHAKMERENNMKEFRSLDDEMPKYGAGSEFGREQKEEARRKKFGIHMKKYRPEDQPWILTIGGKGGKKFKGIREGGVSENSSWYVFMQGKDGAFEAYPVEEWYNFKLIQRYKSLTAEEAEQHFERRNKIMNYFTVMKKDKDSVQDGEEETTKKKGSHNNHLILSEMDDWMSDDESGDDEREENEGSDSDSKKKKKYKVQARGRNQRGGKKRKTMDGESDESCFEESDEYDDGAEHDYISSDSSDSEAEDDEVARKELAGVDEDDALKKLLNSDEEEEEEEKKKEEEEDEEKKDNEEKEHKDKKKKKKKKKDRKFDKEDSDGKESDASDDEGENKKKKKASGEGLDVNSSKRKMKDGIESEAKKARTDMSGSSQISTPGSDNGVTEEAIRRYLMRKPMTTTGLLHKFKQKKTGLSSDQLVHSIAQILKRVNPVKQMIKGKMFLSIKS</sequence>
<dbReference type="EMBL" id="JAXCGZ010017212">
    <property type="protein sequence ID" value="KAK7068523.1"/>
    <property type="molecule type" value="Genomic_DNA"/>
</dbReference>
<comment type="function">
    <text evidence="7 8">TFIIF is a general transcription initiation factor that binds to RNA polymerase II and helps to recruit it to the initiation complex in collaboration with TFIIB. It promotes transcription elongation.</text>
</comment>
<feature type="compositionally biased region" description="Basic residues" evidence="9">
    <location>
        <begin position="235"/>
        <end position="256"/>
    </location>
</feature>
<dbReference type="AlphaFoldDB" id="A0AAN8WU82"/>
<dbReference type="PANTHER" id="PTHR13011">
    <property type="entry name" value="TFIIF-ALPHA"/>
    <property type="match status" value="1"/>
</dbReference>
<gene>
    <name evidence="10" type="primary">GTF2F1</name>
    <name evidence="10" type="ORF">SK128_027164</name>
</gene>
<dbReference type="InterPro" id="IPR011039">
    <property type="entry name" value="TFIIF_interaction"/>
</dbReference>
<dbReference type="Pfam" id="PF05793">
    <property type="entry name" value="TFIIF_alpha"/>
    <property type="match status" value="1"/>
</dbReference>
<reference evidence="10 11" key="1">
    <citation type="submission" date="2023-11" db="EMBL/GenBank/DDBJ databases">
        <title>Halocaridina rubra genome assembly.</title>
        <authorList>
            <person name="Smith C."/>
        </authorList>
    </citation>
    <scope>NUCLEOTIDE SEQUENCE [LARGE SCALE GENOMIC DNA]</scope>
    <source>
        <strain evidence="10">EP-1</strain>
        <tissue evidence="10">Whole</tissue>
    </source>
</reference>
<feature type="compositionally biased region" description="Basic residues" evidence="9">
    <location>
        <begin position="344"/>
        <end position="355"/>
    </location>
</feature>
<dbReference type="InterPro" id="IPR008851">
    <property type="entry name" value="TFIIF-alpha"/>
</dbReference>
<keyword evidence="4 8" id="KW-0238">DNA-binding</keyword>
<dbReference type="GO" id="GO:0016251">
    <property type="term" value="F:RNA polymerase II general transcription initiation factor activity"/>
    <property type="evidence" value="ECO:0007669"/>
    <property type="project" value="TreeGrafter"/>
</dbReference>
<dbReference type="GO" id="GO:0005674">
    <property type="term" value="C:transcription factor TFIIF complex"/>
    <property type="evidence" value="ECO:0007669"/>
    <property type="project" value="TreeGrafter"/>
</dbReference>
<feature type="compositionally biased region" description="Acidic residues" evidence="9">
    <location>
        <begin position="260"/>
        <end position="275"/>
    </location>
</feature>
<proteinExistence type="inferred from homology"/>
<comment type="caution">
    <text evidence="10">The sequence shown here is derived from an EMBL/GenBank/DDBJ whole genome shotgun (WGS) entry which is preliminary data.</text>
</comment>
<feature type="compositionally biased region" description="Acidic residues" evidence="9">
    <location>
        <begin position="209"/>
        <end position="231"/>
    </location>
</feature>
<accession>A0AAN8WU82</accession>
<dbReference type="SUPFAM" id="SSF50916">
    <property type="entry name" value="Rap30/74 interaction domains"/>
    <property type="match status" value="1"/>
</dbReference>
<dbReference type="GO" id="GO:0032968">
    <property type="term" value="P:positive regulation of transcription elongation by RNA polymerase II"/>
    <property type="evidence" value="ECO:0007669"/>
    <property type="project" value="InterPro"/>
</dbReference>
<evidence type="ECO:0000256" key="9">
    <source>
        <dbReference type="SAM" id="MobiDB-lite"/>
    </source>
</evidence>
<feature type="compositionally biased region" description="Polar residues" evidence="9">
    <location>
        <begin position="412"/>
        <end position="426"/>
    </location>
</feature>
<dbReference type="Proteomes" id="UP001381693">
    <property type="component" value="Unassembled WGS sequence"/>
</dbReference>
<feature type="compositionally biased region" description="Basic and acidic residues" evidence="9">
    <location>
        <begin position="398"/>
        <end position="410"/>
    </location>
</feature>
<dbReference type="GO" id="GO:0001096">
    <property type="term" value="F:TFIIF-class transcription factor complex binding"/>
    <property type="evidence" value="ECO:0007669"/>
    <property type="project" value="TreeGrafter"/>
</dbReference>
<dbReference type="PANTHER" id="PTHR13011:SF0">
    <property type="entry name" value="GENERAL TRANSCRIPTION FACTOR IIF SUBUNIT 1"/>
    <property type="match status" value="1"/>
</dbReference>
<dbReference type="InterPro" id="IPR036388">
    <property type="entry name" value="WH-like_DNA-bd_sf"/>
</dbReference>
<feature type="compositionally biased region" description="Acidic residues" evidence="9">
    <location>
        <begin position="316"/>
        <end position="334"/>
    </location>
</feature>
<protein>
    <recommendedName>
        <fullName evidence="8">Transcription initiation factor IIF subunit alpha</fullName>
    </recommendedName>
</protein>
<dbReference type="GO" id="GO:0006367">
    <property type="term" value="P:transcription initiation at RNA polymerase II promoter"/>
    <property type="evidence" value="ECO:0007669"/>
    <property type="project" value="InterPro"/>
</dbReference>
<dbReference type="InterPro" id="IPR036390">
    <property type="entry name" value="WH_DNA-bd_sf"/>
</dbReference>
<evidence type="ECO:0000256" key="2">
    <source>
        <dbReference type="ARBA" id="ARBA00005249"/>
    </source>
</evidence>
<comment type="subcellular location">
    <subcellularLocation>
        <location evidence="1 8">Nucleus</location>
    </subcellularLocation>
</comment>
<evidence type="ECO:0000256" key="6">
    <source>
        <dbReference type="ARBA" id="ARBA00023242"/>
    </source>
</evidence>
<organism evidence="10 11">
    <name type="scientific">Halocaridina rubra</name>
    <name type="common">Hawaiian red shrimp</name>
    <dbReference type="NCBI Taxonomy" id="373956"/>
    <lineage>
        <taxon>Eukaryota</taxon>
        <taxon>Metazoa</taxon>
        <taxon>Ecdysozoa</taxon>
        <taxon>Arthropoda</taxon>
        <taxon>Crustacea</taxon>
        <taxon>Multicrustacea</taxon>
        <taxon>Malacostraca</taxon>
        <taxon>Eumalacostraca</taxon>
        <taxon>Eucarida</taxon>
        <taxon>Decapoda</taxon>
        <taxon>Pleocyemata</taxon>
        <taxon>Caridea</taxon>
        <taxon>Atyoidea</taxon>
        <taxon>Atyidae</taxon>
        <taxon>Halocaridina</taxon>
    </lineage>
</organism>
<feature type="region of interest" description="Disordered" evidence="9">
    <location>
        <begin position="184"/>
        <end position="428"/>
    </location>
</feature>
<dbReference type="SUPFAM" id="SSF46785">
    <property type="entry name" value="Winged helix' DNA-binding domain"/>
    <property type="match status" value="1"/>
</dbReference>
<evidence type="ECO:0000256" key="3">
    <source>
        <dbReference type="ARBA" id="ARBA00023015"/>
    </source>
</evidence>
<dbReference type="Gene3D" id="1.10.10.10">
    <property type="entry name" value="Winged helix-like DNA-binding domain superfamily/Winged helix DNA-binding domain"/>
    <property type="match status" value="1"/>
</dbReference>
<dbReference type="GO" id="GO:0003677">
    <property type="term" value="F:DNA binding"/>
    <property type="evidence" value="ECO:0007669"/>
    <property type="project" value="UniProtKB-KW"/>
</dbReference>
<evidence type="ECO:0000256" key="8">
    <source>
        <dbReference type="RuleBase" id="RU366044"/>
    </source>
</evidence>
<evidence type="ECO:0000256" key="5">
    <source>
        <dbReference type="ARBA" id="ARBA00023163"/>
    </source>
</evidence>
<evidence type="ECO:0000313" key="11">
    <source>
        <dbReference type="Proteomes" id="UP001381693"/>
    </source>
</evidence>
<keyword evidence="11" id="KW-1185">Reference proteome</keyword>
<evidence type="ECO:0000313" key="10">
    <source>
        <dbReference type="EMBL" id="KAK7068523.1"/>
    </source>
</evidence>
<name>A0AAN8WU82_HALRR</name>
<evidence type="ECO:0000256" key="7">
    <source>
        <dbReference type="ARBA" id="ARBA00025232"/>
    </source>
</evidence>
<comment type="similarity">
    <text evidence="2 8">Belongs to the TFIIF alpha subunit family.</text>
</comment>